<accession>A0A917DDC5</accession>
<evidence type="ECO:0000313" key="2">
    <source>
        <dbReference type="Proteomes" id="UP000625735"/>
    </source>
</evidence>
<gene>
    <name evidence="1" type="ORF">GCM10011343_18770</name>
</gene>
<dbReference type="Proteomes" id="UP000625735">
    <property type="component" value="Unassembled WGS sequence"/>
</dbReference>
<organism evidence="1 2">
    <name type="scientific">Flavobacterium orientale</name>
    <dbReference type="NCBI Taxonomy" id="1756020"/>
    <lineage>
        <taxon>Bacteria</taxon>
        <taxon>Pseudomonadati</taxon>
        <taxon>Bacteroidota</taxon>
        <taxon>Flavobacteriia</taxon>
        <taxon>Flavobacteriales</taxon>
        <taxon>Flavobacteriaceae</taxon>
        <taxon>Flavobacterium</taxon>
    </lineage>
</organism>
<reference evidence="1" key="2">
    <citation type="submission" date="2020-09" db="EMBL/GenBank/DDBJ databases">
        <authorList>
            <person name="Sun Q."/>
            <person name="Zhou Y."/>
        </authorList>
    </citation>
    <scope>NUCLEOTIDE SEQUENCE</scope>
    <source>
        <strain evidence="1">CGMCC 1.12506</strain>
    </source>
</reference>
<dbReference type="EMBL" id="BMFG01000006">
    <property type="protein sequence ID" value="GGD28865.1"/>
    <property type="molecule type" value="Genomic_DNA"/>
</dbReference>
<reference evidence="1" key="1">
    <citation type="journal article" date="2014" name="Int. J. Syst. Evol. Microbiol.">
        <title>Complete genome sequence of Corynebacterium casei LMG S-19264T (=DSM 44701T), isolated from a smear-ripened cheese.</title>
        <authorList>
            <consortium name="US DOE Joint Genome Institute (JGI-PGF)"/>
            <person name="Walter F."/>
            <person name="Albersmeier A."/>
            <person name="Kalinowski J."/>
            <person name="Ruckert C."/>
        </authorList>
    </citation>
    <scope>NUCLEOTIDE SEQUENCE</scope>
    <source>
        <strain evidence="1">CGMCC 1.12506</strain>
    </source>
</reference>
<dbReference type="RefSeq" id="WP_188362305.1">
    <property type="nucleotide sequence ID" value="NZ_BMFG01000006.1"/>
</dbReference>
<dbReference type="AlphaFoldDB" id="A0A917DDC5"/>
<keyword evidence="2" id="KW-1185">Reference proteome</keyword>
<protein>
    <submittedName>
        <fullName evidence="1">Uncharacterized protein</fullName>
    </submittedName>
</protein>
<proteinExistence type="predicted"/>
<evidence type="ECO:0000313" key="1">
    <source>
        <dbReference type="EMBL" id="GGD28865.1"/>
    </source>
</evidence>
<sequence length="164" mass="20192">METGKVKFERAEYFRISKNEKDVIFDYEITSLKTTFKNSYFYDKIRVEKDNGFHDRSRNFDYWLYFRNDTNWKRCRKTGLAKTSLKDFFEGNISKELHLHVKNFKGKNYETEQHLIIVNQSNDFEKLIIDVFKNFYIHDKKLLKIFIDEHFQKHYSNKIFEDHE</sequence>
<name>A0A917DDC5_9FLAO</name>
<comment type="caution">
    <text evidence="1">The sequence shown here is derived from an EMBL/GenBank/DDBJ whole genome shotgun (WGS) entry which is preliminary data.</text>
</comment>